<feature type="transmembrane region" description="Helical" evidence="1">
    <location>
        <begin position="44"/>
        <end position="72"/>
    </location>
</feature>
<feature type="transmembrane region" description="Helical" evidence="1">
    <location>
        <begin position="21"/>
        <end position="38"/>
    </location>
</feature>
<reference evidence="2" key="1">
    <citation type="thesis" date="2020" institute="ProQuest LLC" country="789 East Eisenhower Parkway, Ann Arbor, MI, USA">
        <title>Comparative Genomics and Chromosome Evolution.</title>
        <authorList>
            <person name="Mudd A.B."/>
        </authorList>
    </citation>
    <scope>NUCLEOTIDE SEQUENCE</scope>
    <source>
        <strain evidence="2">Female2</strain>
        <tissue evidence="2">Blood</tissue>
    </source>
</reference>
<dbReference type="Proteomes" id="UP000812440">
    <property type="component" value="Chromosome 8_10"/>
</dbReference>
<organism evidence="2 3">
    <name type="scientific">Hymenochirus boettgeri</name>
    <name type="common">Congo dwarf clawed frog</name>
    <dbReference type="NCBI Taxonomy" id="247094"/>
    <lineage>
        <taxon>Eukaryota</taxon>
        <taxon>Metazoa</taxon>
        <taxon>Chordata</taxon>
        <taxon>Craniata</taxon>
        <taxon>Vertebrata</taxon>
        <taxon>Euteleostomi</taxon>
        <taxon>Amphibia</taxon>
        <taxon>Batrachia</taxon>
        <taxon>Anura</taxon>
        <taxon>Pipoidea</taxon>
        <taxon>Pipidae</taxon>
        <taxon>Pipinae</taxon>
        <taxon>Hymenochirus</taxon>
    </lineage>
</organism>
<sequence>MTIFKKKKIYFSRTCFYLYKYLFPIFNIIIFFVLIRAVDSYIVNIFYFIYIFALSRVVIIFILLFFFVLFFFPLVLSKGVAKNCTTQKKKLKCCSF</sequence>
<keyword evidence="1" id="KW-0812">Transmembrane</keyword>
<keyword evidence="1" id="KW-1133">Transmembrane helix</keyword>
<evidence type="ECO:0000256" key="1">
    <source>
        <dbReference type="SAM" id="Phobius"/>
    </source>
</evidence>
<comment type="caution">
    <text evidence="2">The sequence shown here is derived from an EMBL/GenBank/DDBJ whole genome shotgun (WGS) entry which is preliminary data.</text>
</comment>
<keyword evidence="1" id="KW-0472">Membrane</keyword>
<dbReference type="AlphaFoldDB" id="A0A8T2JXC5"/>
<gene>
    <name evidence="2" type="ORF">GDO86_016534</name>
</gene>
<dbReference type="EMBL" id="JAACNH010000003">
    <property type="protein sequence ID" value="KAG8449895.1"/>
    <property type="molecule type" value="Genomic_DNA"/>
</dbReference>
<evidence type="ECO:0000313" key="3">
    <source>
        <dbReference type="Proteomes" id="UP000812440"/>
    </source>
</evidence>
<accession>A0A8T2JXC5</accession>
<keyword evidence="3" id="KW-1185">Reference proteome</keyword>
<protein>
    <submittedName>
        <fullName evidence="2">Uncharacterized protein</fullName>
    </submittedName>
</protein>
<proteinExistence type="predicted"/>
<name>A0A8T2JXC5_9PIPI</name>
<evidence type="ECO:0000313" key="2">
    <source>
        <dbReference type="EMBL" id="KAG8449895.1"/>
    </source>
</evidence>